<accession>A0A4Z2GDA3</accession>
<organism evidence="2 3">
    <name type="scientific">Liparis tanakae</name>
    <name type="common">Tanaka's snailfish</name>
    <dbReference type="NCBI Taxonomy" id="230148"/>
    <lineage>
        <taxon>Eukaryota</taxon>
        <taxon>Metazoa</taxon>
        <taxon>Chordata</taxon>
        <taxon>Craniata</taxon>
        <taxon>Vertebrata</taxon>
        <taxon>Euteleostomi</taxon>
        <taxon>Actinopterygii</taxon>
        <taxon>Neopterygii</taxon>
        <taxon>Teleostei</taxon>
        <taxon>Neoteleostei</taxon>
        <taxon>Acanthomorphata</taxon>
        <taxon>Eupercaria</taxon>
        <taxon>Perciformes</taxon>
        <taxon>Cottioidei</taxon>
        <taxon>Cottales</taxon>
        <taxon>Liparidae</taxon>
        <taxon>Liparis</taxon>
    </lineage>
</organism>
<dbReference type="OrthoDB" id="8962186at2759"/>
<dbReference type="Proteomes" id="UP000314294">
    <property type="component" value="Unassembled WGS sequence"/>
</dbReference>
<dbReference type="AlphaFoldDB" id="A0A4Z2GDA3"/>
<sequence>MPEVPETPPSPAIRRRQRTRETASVTLGSGHRSPGSPDAIGPSQSNSPGRRSRLRRPRDIAPPRRRSPSRDRKARLYQRLTEHQRNTTALPGSERRVGSNAYDVTVRTTAQILTGNYVDLALLIHPSASNTQTPRELLTIFGPVELSQPLPTRSKQLTTTEFAYTFSLYRDVICSALPDRRPELDNYRTLILNLALRFGNN</sequence>
<reference evidence="2 3" key="1">
    <citation type="submission" date="2019-03" db="EMBL/GenBank/DDBJ databases">
        <title>First draft genome of Liparis tanakae, snailfish: a comprehensive survey of snailfish specific genes.</title>
        <authorList>
            <person name="Kim W."/>
            <person name="Song I."/>
            <person name="Jeong J.-H."/>
            <person name="Kim D."/>
            <person name="Kim S."/>
            <person name="Ryu S."/>
            <person name="Song J.Y."/>
            <person name="Lee S.K."/>
        </authorList>
    </citation>
    <scope>NUCLEOTIDE SEQUENCE [LARGE SCALE GENOMIC DNA]</scope>
    <source>
        <tissue evidence="2">Muscle</tissue>
    </source>
</reference>
<protein>
    <submittedName>
        <fullName evidence="2">Uncharacterized protein</fullName>
    </submittedName>
</protein>
<evidence type="ECO:0000313" key="2">
    <source>
        <dbReference type="EMBL" id="TNN50883.1"/>
    </source>
</evidence>
<keyword evidence="3" id="KW-1185">Reference proteome</keyword>
<comment type="caution">
    <text evidence="2">The sequence shown here is derived from an EMBL/GenBank/DDBJ whole genome shotgun (WGS) entry which is preliminary data.</text>
</comment>
<gene>
    <name evidence="2" type="ORF">EYF80_038907</name>
</gene>
<evidence type="ECO:0000313" key="3">
    <source>
        <dbReference type="Proteomes" id="UP000314294"/>
    </source>
</evidence>
<evidence type="ECO:0000256" key="1">
    <source>
        <dbReference type="SAM" id="MobiDB-lite"/>
    </source>
</evidence>
<proteinExistence type="predicted"/>
<feature type="compositionally biased region" description="Pro residues" evidence="1">
    <location>
        <begin position="1"/>
        <end position="11"/>
    </location>
</feature>
<dbReference type="EMBL" id="SRLO01000602">
    <property type="protein sequence ID" value="TNN50883.1"/>
    <property type="molecule type" value="Genomic_DNA"/>
</dbReference>
<feature type="region of interest" description="Disordered" evidence="1">
    <location>
        <begin position="1"/>
        <end position="74"/>
    </location>
</feature>
<name>A0A4Z2GDA3_9TELE</name>
<feature type="compositionally biased region" description="Basic residues" evidence="1">
    <location>
        <begin position="63"/>
        <end position="74"/>
    </location>
</feature>